<evidence type="ECO:0000259" key="2">
    <source>
        <dbReference type="Pfam" id="PF09759"/>
    </source>
</evidence>
<dbReference type="OrthoDB" id="379794at2759"/>
<feature type="compositionally biased region" description="Polar residues" evidence="1">
    <location>
        <begin position="104"/>
        <end position="114"/>
    </location>
</feature>
<dbReference type="EMBL" id="MKGL01000213">
    <property type="protein sequence ID" value="RNF02931.1"/>
    <property type="molecule type" value="Genomic_DNA"/>
</dbReference>
<sequence length="309" mass="34015">MGMSGRDAPIKEVDAEVLRLISTKVDSLLMLSETDGELRNYALKFKLEQAVDQTAFQAKREEGEEMLHLQRVLQRMADLALHIAPHILRRTRRHRTSKCLAGSKNASGDGSSTPADGRASDSIPRNSSVEDVCDGSEAWLETGAHLSYASVELLCLILVCHPRLVKALQMYLLRCGVLAYVADALSIPCEHEIAFFQEGYRTEHMRLIANLTLDNREACSSVVGNPALLSAVLTSTRFDEENPGMVEWAEFCIRNLCCCTSEAHDKIRGLLPVGVSDESKKLLAGRADCQLTPEGKLVLTQPCTTKTKS</sequence>
<feature type="domain" description="Ataxin-10" evidence="2">
    <location>
        <begin position="200"/>
        <end position="299"/>
    </location>
</feature>
<gene>
    <name evidence="3" type="ORF">TraAM80_06079</name>
</gene>
<dbReference type="Pfam" id="PF09759">
    <property type="entry name" value="Atx10homo_assoc"/>
    <property type="match status" value="1"/>
</dbReference>
<evidence type="ECO:0000313" key="4">
    <source>
        <dbReference type="Proteomes" id="UP000283634"/>
    </source>
</evidence>
<organism evidence="3 4">
    <name type="scientific">Trypanosoma rangeli</name>
    <dbReference type="NCBI Taxonomy" id="5698"/>
    <lineage>
        <taxon>Eukaryota</taxon>
        <taxon>Discoba</taxon>
        <taxon>Euglenozoa</taxon>
        <taxon>Kinetoplastea</taxon>
        <taxon>Metakinetoplastina</taxon>
        <taxon>Trypanosomatida</taxon>
        <taxon>Trypanosomatidae</taxon>
        <taxon>Trypanosoma</taxon>
        <taxon>Herpetosoma</taxon>
    </lineage>
</organism>
<dbReference type="GeneID" id="40330012"/>
<accession>A0A422NBS9</accession>
<dbReference type="RefSeq" id="XP_029237210.1">
    <property type="nucleotide sequence ID" value="XM_029382936.1"/>
</dbReference>
<evidence type="ECO:0000313" key="3">
    <source>
        <dbReference type="EMBL" id="RNF02931.1"/>
    </source>
</evidence>
<dbReference type="AlphaFoldDB" id="A0A422NBS9"/>
<dbReference type="VEuPathDB" id="TriTrypDB:TRSC58_01692"/>
<keyword evidence="4" id="KW-1185">Reference proteome</keyword>
<proteinExistence type="predicted"/>
<name>A0A422NBS9_TRYRA</name>
<dbReference type="InterPro" id="IPR019156">
    <property type="entry name" value="Ataxin-10_domain"/>
</dbReference>
<reference evidence="3 4" key="1">
    <citation type="journal article" date="2018" name="BMC Genomics">
        <title>Genomic comparison of Trypanosoma conorhini and Trypanosoma rangeli to Trypanosoma cruzi strains of high and low virulence.</title>
        <authorList>
            <person name="Bradwell K.R."/>
            <person name="Koparde V.N."/>
            <person name="Matveyev A.V."/>
            <person name="Serrano M.G."/>
            <person name="Alves J.M."/>
            <person name="Parikh H."/>
            <person name="Huang B."/>
            <person name="Lee V."/>
            <person name="Espinosa-Alvarez O."/>
            <person name="Ortiz P.A."/>
            <person name="Costa-Martins A.G."/>
            <person name="Teixeira M.M."/>
            <person name="Buck G.A."/>
        </authorList>
    </citation>
    <scope>NUCLEOTIDE SEQUENCE [LARGE SCALE GENOMIC DNA]</scope>
    <source>
        <strain evidence="3 4">AM80</strain>
    </source>
</reference>
<dbReference type="Proteomes" id="UP000283634">
    <property type="component" value="Unassembled WGS sequence"/>
</dbReference>
<feature type="region of interest" description="Disordered" evidence="1">
    <location>
        <begin position="94"/>
        <end position="129"/>
    </location>
</feature>
<dbReference type="OMA" id="FKTECMR"/>
<evidence type="ECO:0000256" key="1">
    <source>
        <dbReference type="SAM" id="MobiDB-lite"/>
    </source>
</evidence>
<comment type="caution">
    <text evidence="3">The sequence shown here is derived from an EMBL/GenBank/DDBJ whole genome shotgun (WGS) entry which is preliminary data.</text>
</comment>
<protein>
    <recommendedName>
        <fullName evidence="2">Ataxin-10 domain-containing protein</fullName>
    </recommendedName>
</protein>